<proteinExistence type="predicted"/>
<evidence type="ECO:0000313" key="3">
    <source>
        <dbReference type="Proteomes" id="UP000246991"/>
    </source>
</evidence>
<protein>
    <submittedName>
        <fullName evidence="2">Uncharacterized protein</fullName>
    </submittedName>
</protein>
<dbReference type="Proteomes" id="UP000246991">
    <property type="component" value="Unassembled WGS sequence"/>
</dbReference>
<dbReference type="EMBL" id="PYWC01000005">
    <property type="protein sequence ID" value="PWW79899.1"/>
    <property type="molecule type" value="Genomic_DNA"/>
</dbReference>
<keyword evidence="3" id="KW-1185">Reference proteome</keyword>
<reference evidence="2 3" key="1">
    <citation type="submission" date="2018-03" db="EMBL/GenBank/DDBJ databases">
        <title>Genomes of Pezizomycetes fungi and the evolution of truffles.</title>
        <authorList>
            <person name="Murat C."/>
            <person name="Payen T."/>
            <person name="Noel B."/>
            <person name="Kuo A."/>
            <person name="Martin F.M."/>
        </authorList>
    </citation>
    <scope>NUCLEOTIDE SEQUENCE [LARGE SCALE GENOMIC DNA]</scope>
    <source>
        <strain evidence="2">091103-1</strain>
    </source>
</reference>
<gene>
    <name evidence="2" type="ORF">C7212DRAFT_341053</name>
</gene>
<comment type="caution">
    <text evidence="2">The sequence shown here is derived from an EMBL/GenBank/DDBJ whole genome shotgun (WGS) entry which is preliminary data.</text>
</comment>
<organism evidence="2 3">
    <name type="scientific">Tuber magnatum</name>
    <name type="common">white Piedmont truffle</name>
    <dbReference type="NCBI Taxonomy" id="42249"/>
    <lineage>
        <taxon>Eukaryota</taxon>
        <taxon>Fungi</taxon>
        <taxon>Dikarya</taxon>
        <taxon>Ascomycota</taxon>
        <taxon>Pezizomycotina</taxon>
        <taxon>Pezizomycetes</taxon>
        <taxon>Pezizales</taxon>
        <taxon>Tuberaceae</taxon>
        <taxon>Tuber</taxon>
    </lineage>
</organism>
<accession>A0A317SZQ0</accession>
<dbReference type="AlphaFoldDB" id="A0A317SZQ0"/>
<name>A0A317SZQ0_9PEZI</name>
<sequence>MHVDAQEFCSWAMLAYKTMQAQLNISKKTASIRTMDNIGELCNQTAARVLAATRCLQDSAQRGLIPNCITAKESIQALLVESDKVRKQVIGITQVVKGAENDVWGDYNIDDDSEDVQLRVVAIATNMPSAQEIRDLLDDEGNVEEEHLDRSAATMGERTSGSISPY</sequence>
<feature type="compositionally biased region" description="Polar residues" evidence="1">
    <location>
        <begin position="157"/>
        <end position="166"/>
    </location>
</feature>
<evidence type="ECO:0000313" key="2">
    <source>
        <dbReference type="EMBL" id="PWW79899.1"/>
    </source>
</evidence>
<evidence type="ECO:0000256" key="1">
    <source>
        <dbReference type="SAM" id="MobiDB-lite"/>
    </source>
</evidence>
<feature type="region of interest" description="Disordered" evidence="1">
    <location>
        <begin position="147"/>
        <end position="166"/>
    </location>
</feature>